<evidence type="ECO:0000313" key="3">
    <source>
        <dbReference type="Proteomes" id="UP000032427"/>
    </source>
</evidence>
<comment type="similarity">
    <text evidence="1">Belongs to the short-chain dehydrogenases/reductases (SDR) family.</text>
</comment>
<dbReference type="STRING" id="80852.AWOD_II_1213"/>
<dbReference type="PRINTS" id="PR00081">
    <property type="entry name" value="GDHRDH"/>
</dbReference>
<dbReference type="SUPFAM" id="SSF51735">
    <property type="entry name" value="NAD(P)-binding Rossmann-fold domains"/>
    <property type="match status" value="1"/>
</dbReference>
<dbReference type="PANTHER" id="PTHR42879">
    <property type="entry name" value="3-OXOACYL-(ACYL-CARRIER-PROTEIN) REDUCTASE"/>
    <property type="match status" value="1"/>
</dbReference>
<sequence>MNVIIIGGTSGIGLALAKHYVNSDHQVVICGRDITKVPTELKTPSLSMMNVDVSQQNDLIQFFDSLKDNPMDIVIYCAGKYFNERRLDLNQDEQNEMRAVNATGFNLCFELASQKMISQGYGHLVTIASIAGLVHSSSPTLYSRLKADMITQAKHYAATLENHNINVTAIAPGYINTQKLRELNGGDASHKPFLLEEHQAVSCIIKAIKKKKILSVFPLRMKLLVSFLNYLPLHLVSEVLRARR</sequence>
<dbReference type="OrthoDB" id="8613661at2"/>
<dbReference type="InterPro" id="IPR036291">
    <property type="entry name" value="NAD(P)-bd_dom_sf"/>
</dbReference>
<dbReference type="GeneID" id="28543471"/>
<evidence type="ECO:0000256" key="1">
    <source>
        <dbReference type="ARBA" id="ARBA00006484"/>
    </source>
</evidence>
<dbReference type="InterPro" id="IPR050259">
    <property type="entry name" value="SDR"/>
</dbReference>
<dbReference type="KEGG" id="awd:AWOD_II_1213"/>
<proteinExistence type="inferred from homology"/>
<name>A0A090IBC7_9GAMM</name>
<evidence type="ECO:0000313" key="2">
    <source>
        <dbReference type="EMBL" id="CED57827.1"/>
    </source>
</evidence>
<gene>
    <name evidence="2" type="ORF">AWOD_II_1213</name>
</gene>
<dbReference type="Gene3D" id="3.40.50.720">
    <property type="entry name" value="NAD(P)-binding Rossmann-like Domain"/>
    <property type="match status" value="1"/>
</dbReference>
<organism evidence="2 3">
    <name type="scientific">Aliivibrio wodanis</name>
    <dbReference type="NCBI Taxonomy" id="80852"/>
    <lineage>
        <taxon>Bacteria</taxon>
        <taxon>Pseudomonadati</taxon>
        <taxon>Pseudomonadota</taxon>
        <taxon>Gammaproteobacteria</taxon>
        <taxon>Vibrionales</taxon>
        <taxon>Vibrionaceae</taxon>
        <taxon>Aliivibrio</taxon>
    </lineage>
</organism>
<dbReference type="PANTHER" id="PTHR42879:SF2">
    <property type="entry name" value="3-OXOACYL-[ACYL-CARRIER-PROTEIN] REDUCTASE FABG"/>
    <property type="match status" value="1"/>
</dbReference>
<dbReference type="EMBL" id="LN554847">
    <property type="protein sequence ID" value="CED57827.1"/>
    <property type="molecule type" value="Genomic_DNA"/>
</dbReference>
<protein>
    <submittedName>
        <fullName evidence="2">Putative short chain dehydrogenase</fullName>
    </submittedName>
</protein>
<keyword evidence="3" id="KW-1185">Reference proteome</keyword>
<dbReference type="CDD" id="cd05233">
    <property type="entry name" value="SDR_c"/>
    <property type="match status" value="1"/>
</dbReference>
<dbReference type="HOGENOM" id="CLU_010194_2_1_6"/>
<dbReference type="PATRIC" id="fig|80852.17.peg.4019"/>
<dbReference type="InterPro" id="IPR002347">
    <property type="entry name" value="SDR_fam"/>
</dbReference>
<accession>A0A090IBC7</accession>
<dbReference type="AlphaFoldDB" id="A0A090IBC7"/>
<dbReference type="Pfam" id="PF00106">
    <property type="entry name" value="adh_short"/>
    <property type="match status" value="1"/>
</dbReference>
<reference evidence="3" key="1">
    <citation type="submission" date="2014-09" db="EMBL/GenBank/DDBJ databases">
        <authorList>
            <person name="Hjerde E."/>
        </authorList>
    </citation>
    <scope>NUCLEOTIDE SEQUENCE [LARGE SCALE GENOMIC DNA]</scope>
    <source>
        <strain evidence="3">06/09/139</strain>
    </source>
</reference>
<dbReference type="Proteomes" id="UP000032427">
    <property type="component" value="Chromosome 2"/>
</dbReference>